<dbReference type="CDD" id="cd05157">
    <property type="entry name" value="ETNK_euk"/>
    <property type="match status" value="1"/>
</dbReference>
<name>A0AAD9IA79_9PEZI</name>
<evidence type="ECO:0000313" key="5">
    <source>
        <dbReference type="EMBL" id="KAK2073132.1"/>
    </source>
</evidence>
<evidence type="ECO:0000256" key="4">
    <source>
        <dbReference type="SAM" id="MobiDB-lite"/>
    </source>
</evidence>
<gene>
    <name evidence="5" type="ORF">P8C59_007435</name>
</gene>
<evidence type="ECO:0000256" key="3">
    <source>
        <dbReference type="ARBA" id="ARBA00038874"/>
    </source>
</evidence>
<dbReference type="EC" id="2.7.1.82" evidence="3"/>
<dbReference type="InterPro" id="IPR011009">
    <property type="entry name" value="Kinase-like_dom_sf"/>
</dbReference>
<dbReference type="Pfam" id="PF01633">
    <property type="entry name" value="Choline_kinase"/>
    <property type="match status" value="1"/>
</dbReference>
<proteinExistence type="inferred from homology"/>
<reference evidence="5" key="1">
    <citation type="journal article" date="2023" name="Mol. Plant Microbe Interact.">
        <title>Elucidating the Obligate Nature and Biological Capacity of an Invasive Fungal Corn Pathogen.</title>
        <authorList>
            <person name="MacCready J.S."/>
            <person name="Roggenkamp E.M."/>
            <person name="Gdanetz K."/>
            <person name="Chilvers M.I."/>
        </authorList>
    </citation>
    <scope>NUCLEOTIDE SEQUENCE</scope>
    <source>
        <strain evidence="5">PM02</strain>
    </source>
</reference>
<dbReference type="GO" id="GO:0004305">
    <property type="term" value="F:ethanolamine kinase activity"/>
    <property type="evidence" value="ECO:0007669"/>
    <property type="project" value="UniProtKB-EC"/>
</dbReference>
<accession>A0AAD9IA79</accession>
<dbReference type="SUPFAM" id="SSF56112">
    <property type="entry name" value="Protein kinase-like (PK-like)"/>
    <property type="match status" value="1"/>
</dbReference>
<dbReference type="GO" id="GO:0006646">
    <property type="term" value="P:phosphatidylethanolamine biosynthetic process"/>
    <property type="evidence" value="ECO:0007669"/>
    <property type="project" value="TreeGrafter"/>
</dbReference>
<dbReference type="Proteomes" id="UP001217918">
    <property type="component" value="Unassembled WGS sequence"/>
</dbReference>
<evidence type="ECO:0000256" key="1">
    <source>
        <dbReference type="ARBA" id="ARBA00037883"/>
    </source>
</evidence>
<keyword evidence="6" id="KW-1185">Reference proteome</keyword>
<comment type="similarity">
    <text evidence="2">Belongs to the choline/ethanolamine kinase family.</text>
</comment>
<comment type="caution">
    <text evidence="5">The sequence shown here is derived from an EMBL/GenBank/DDBJ whole genome shotgun (WGS) entry which is preliminary data.</text>
</comment>
<sequence>MTLGRSIIPQCGEDDHIRFIPLSYSCDDTDSHESALRLVTSIRPEWAEHGSRVEFVRFTDGITNTLLKAVPRRDGLTQEDTQEDADREAILLRAYGHGTEMLIDRQRETQNHELLMHHGLAPTLLARFHNGMMYRFIRGAVTQPEDLRKPQIYRAVADRLAQWHATVPCLSAPTGHSRKNSKVENGPGEAVQRTELSENEYQRMIDQAAPGKPPPNVWTVMQKWILALPTETQAQRLRQEQLQNDLRFLVDELSQRPGLGKNGLVFAHCDLLSGNVIVLPESCSKQTAESVAFIDYEYASPSPAAFDLANHFAEWGGFACDYKVLPTCAQRRDFIETYIKAFFSYQDEDGPSPDRNGSAGVQEQRVSDGDMARIQDEVGKLMAEVDSFRGVPGFYWGIWSLIQATISEIDFDYANYAEIRLGEYHAWRAELDGSRQREGKEMPLREKRFTAGYVTTQYPFWKALPFEDPVQRTMSRLLLLVRIAGAKGARSD</sequence>
<dbReference type="EMBL" id="JAQQPM010000006">
    <property type="protein sequence ID" value="KAK2073132.1"/>
    <property type="molecule type" value="Genomic_DNA"/>
</dbReference>
<dbReference type="Gene3D" id="3.90.1200.10">
    <property type="match status" value="1"/>
</dbReference>
<evidence type="ECO:0000313" key="6">
    <source>
        <dbReference type="Proteomes" id="UP001217918"/>
    </source>
</evidence>
<organism evidence="5 6">
    <name type="scientific">Phyllachora maydis</name>
    <dbReference type="NCBI Taxonomy" id="1825666"/>
    <lineage>
        <taxon>Eukaryota</taxon>
        <taxon>Fungi</taxon>
        <taxon>Dikarya</taxon>
        <taxon>Ascomycota</taxon>
        <taxon>Pezizomycotina</taxon>
        <taxon>Sordariomycetes</taxon>
        <taxon>Sordariomycetidae</taxon>
        <taxon>Phyllachorales</taxon>
        <taxon>Phyllachoraceae</taxon>
        <taxon>Phyllachora</taxon>
    </lineage>
</organism>
<evidence type="ECO:0000256" key="2">
    <source>
        <dbReference type="ARBA" id="ARBA00038211"/>
    </source>
</evidence>
<feature type="region of interest" description="Disordered" evidence="4">
    <location>
        <begin position="172"/>
        <end position="191"/>
    </location>
</feature>
<dbReference type="PANTHER" id="PTHR22603:SF66">
    <property type="entry name" value="ETHANOLAMINE KINASE"/>
    <property type="match status" value="1"/>
</dbReference>
<protein>
    <recommendedName>
        <fullName evidence="3">ethanolamine kinase</fullName>
        <ecNumber evidence="3">2.7.1.82</ecNumber>
    </recommendedName>
</protein>
<dbReference type="AlphaFoldDB" id="A0AAD9IA79"/>
<dbReference type="GO" id="GO:0005737">
    <property type="term" value="C:cytoplasm"/>
    <property type="evidence" value="ECO:0007669"/>
    <property type="project" value="TreeGrafter"/>
</dbReference>
<comment type="pathway">
    <text evidence="1">Phospholipid metabolism; phosphatidylethanolamine biosynthesis; phosphatidylethanolamine from ethanolamine: step 1/3.</text>
</comment>
<dbReference type="PANTHER" id="PTHR22603">
    <property type="entry name" value="CHOLINE/ETHANOALAMINE KINASE"/>
    <property type="match status" value="1"/>
</dbReference>